<dbReference type="Pfam" id="PF04909">
    <property type="entry name" value="Amidohydro_2"/>
    <property type="match status" value="1"/>
</dbReference>
<evidence type="ECO:0000259" key="2">
    <source>
        <dbReference type="Pfam" id="PF04909"/>
    </source>
</evidence>
<organism evidence="3 4">
    <name type="scientific">Halalkalibacter oceani</name>
    <dbReference type="NCBI Taxonomy" id="1653776"/>
    <lineage>
        <taxon>Bacteria</taxon>
        <taxon>Bacillati</taxon>
        <taxon>Bacillota</taxon>
        <taxon>Bacilli</taxon>
        <taxon>Bacillales</taxon>
        <taxon>Bacillaceae</taxon>
        <taxon>Halalkalibacter</taxon>
    </lineage>
</organism>
<dbReference type="Gene3D" id="3.20.20.140">
    <property type="entry name" value="Metal-dependent hydrolases"/>
    <property type="match status" value="1"/>
</dbReference>
<dbReference type="EMBL" id="JAMBOL010000002">
    <property type="protein sequence ID" value="MCM3712980.1"/>
    <property type="molecule type" value="Genomic_DNA"/>
</dbReference>
<comment type="similarity">
    <text evidence="1">Belongs to the metallo-dependent hydrolases superfamily.</text>
</comment>
<protein>
    <submittedName>
        <fullName evidence="3">Amidohydrolase family protein</fullName>
    </submittedName>
</protein>
<reference evidence="3" key="1">
    <citation type="submission" date="2022-05" db="EMBL/GenBank/DDBJ databases">
        <title>Comparative Genomics of Spacecraft Associated Microbes.</title>
        <authorList>
            <person name="Tran M.T."/>
            <person name="Wright A."/>
            <person name="Seuylemezian A."/>
            <person name="Eisen J."/>
            <person name="Coil D."/>
        </authorList>
    </citation>
    <scope>NUCLEOTIDE SEQUENCE</scope>
    <source>
        <strain evidence="3">214.1.1</strain>
    </source>
</reference>
<dbReference type="RefSeq" id="WP_251221830.1">
    <property type="nucleotide sequence ID" value="NZ_JAMBOL010000002.1"/>
</dbReference>
<comment type="caution">
    <text evidence="3">The sequence shown here is derived from an EMBL/GenBank/DDBJ whole genome shotgun (WGS) entry which is preliminary data.</text>
</comment>
<dbReference type="InterPro" id="IPR006680">
    <property type="entry name" value="Amidohydro-rel"/>
</dbReference>
<keyword evidence="4" id="KW-1185">Reference proteome</keyword>
<dbReference type="InterPro" id="IPR052350">
    <property type="entry name" value="Metallo-dep_Lactonases"/>
</dbReference>
<evidence type="ECO:0000256" key="1">
    <source>
        <dbReference type="ARBA" id="ARBA00038310"/>
    </source>
</evidence>
<name>A0A9X2DN36_9BACI</name>
<dbReference type="SUPFAM" id="SSF51556">
    <property type="entry name" value="Metallo-dependent hydrolases"/>
    <property type="match status" value="1"/>
</dbReference>
<evidence type="ECO:0000313" key="4">
    <source>
        <dbReference type="Proteomes" id="UP001139179"/>
    </source>
</evidence>
<accession>A0A9X2DN36</accession>
<proteinExistence type="inferred from homology"/>
<evidence type="ECO:0000313" key="3">
    <source>
        <dbReference type="EMBL" id="MCM3712980.1"/>
    </source>
</evidence>
<dbReference type="GO" id="GO:0016787">
    <property type="term" value="F:hydrolase activity"/>
    <property type="evidence" value="ECO:0007669"/>
    <property type="project" value="InterPro"/>
</dbReference>
<dbReference type="PANTHER" id="PTHR43569">
    <property type="entry name" value="AMIDOHYDROLASE"/>
    <property type="match status" value="1"/>
</dbReference>
<dbReference type="Proteomes" id="UP001139179">
    <property type="component" value="Unassembled WGS sequence"/>
</dbReference>
<dbReference type="PANTHER" id="PTHR43569:SF2">
    <property type="entry name" value="AMIDOHYDROLASE-RELATED DOMAIN-CONTAINING PROTEIN"/>
    <property type="match status" value="1"/>
</dbReference>
<feature type="domain" description="Amidohydrolase-related" evidence="2">
    <location>
        <begin position="3"/>
        <end position="276"/>
    </location>
</feature>
<gene>
    <name evidence="3" type="ORF">M3202_02720</name>
</gene>
<dbReference type="InterPro" id="IPR032466">
    <property type="entry name" value="Metal_Hydrolase"/>
</dbReference>
<dbReference type="AlphaFoldDB" id="A0A9X2DN36"/>
<sequence>MRIDAHQHYWKLSRGDYSWITEELTILRRDYLPEHLQPHLHQQLIDKTIVVQAAPTLAETEFLLSLSEKDDSIAGVVGWLDLESSDYKAQFDRLRRHPRFVGFRIMIQDMEDPAVLLKSWYIEALRYFAELDVPVDLLLRADQLTWLLAVMEQVPNVRGVIDHLAKPNIAKAEWEPWKSQMSQLASYPSLYCKLSGMVTEADHQHWKAEELIRYIDHILQEFGPERVMYGSDWPVCLLAASYEEVIAVLEAAIAKQLTTAEKEQLFGGNAQIFYKL</sequence>